<comment type="caution">
    <text evidence="1">The sequence shown here is derived from an EMBL/GenBank/DDBJ whole genome shotgun (WGS) entry which is preliminary data.</text>
</comment>
<dbReference type="SUPFAM" id="SSF52540">
    <property type="entry name" value="P-loop containing nucleoside triphosphate hydrolases"/>
    <property type="match status" value="1"/>
</dbReference>
<keyword evidence="2" id="KW-1185">Reference proteome</keyword>
<accession>A0ABU4WA52</accession>
<dbReference type="RefSeq" id="WP_320313824.1">
    <property type="nucleotide sequence ID" value="NZ_JAVIKH010000009.1"/>
</dbReference>
<dbReference type="InterPro" id="IPR050238">
    <property type="entry name" value="DNA_Rep/Repair_Clamp_Loader"/>
</dbReference>
<dbReference type="PANTHER" id="PTHR11669:SF8">
    <property type="entry name" value="DNA POLYMERASE III SUBUNIT DELTA"/>
    <property type="match status" value="1"/>
</dbReference>
<evidence type="ECO:0000313" key="2">
    <source>
        <dbReference type="Proteomes" id="UP001279681"/>
    </source>
</evidence>
<protein>
    <submittedName>
        <fullName evidence="1">ATPase</fullName>
    </submittedName>
</protein>
<dbReference type="PANTHER" id="PTHR11669">
    <property type="entry name" value="REPLICATION FACTOR C / DNA POLYMERASE III GAMMA-TAU SUBUNIT"/>
    <property type="match status" value="1"/>
</dbReference>
<name>A0ABU4WA52_9FUSO</name>
<reference evidence="2" key="1">
    <citation type="submission" date="2023-07" db="EMBL/GenBank/DDBJ databases">
        <authorList>
            <person name="Colorado M.A."/>
            <person name="Villamil L.M."/>
            <person name="Melo J.F."/>
            <person name="Rodriguez J.A."/>
            <person name="Ruiz R.Y."/>
        </authorList>
    </citation>
    <scope>NUCLEOTIDE SEQUENCE [LARGE SCALE GENOMIC DNA]</scope>
    <source>
        <strain evidence="2">C33</strain>
    </source>
</reference>
<dbReference type="Gene3D" id="3.40.50.300">
    <property type="entry name" value="P-loop containing nucleotide triphosphate hydrolases"/>
    <property type="match status" value="1"/>
</dbReference>
<dbReference type="InterPro" id="IPR027417">
    <property type="entry name" value="P-loop_NTPase"/>
</dbReference>
<gene>
    <name evidence="1" type="ORF">RFV38_07910</name>
</gene>
<dbReference type="EMBL" id="JAVIKH010000009">
    <property type="protein sequence ID" value="MDX8336420.1"/>
    <property type="molecule type" value="Genomic_DNA"/>
</dbReference>
<dbReference type="Pfam" id="PF13177">
    <property type="entry name" value="DNA_pol3_delta2"/>
    <property type="match status" value="1"/>
</dbReference>
<organism evidence="1 2">
    <name type="scientific">Candidatus Cetobacterium colombiensis</name>
    <dbReference type="NCBI Taxonomy" id="3073100"/>
    <lineage>
        <taxon>Bacteria</taxon>
        <taxon>Fusobacteriati</taxon>
        <taxon>Fusobacteriota</taxon>
        <taxon>Fusobacteriia</taxon>
        <taxon>Fusobacteriales</taxon>
        <taxon>Fusobacteriaceae</taxon>
        <taxon>Cetobacterium</taxon>
    </lineage>
</organism>
<proteinExistence type="predicted"/>
<evidence type="ECO:0000313" key="1">
    <source>
        <dbReference type="EMBL" id="MDX8336420.1"/>
    </source>
</evidence>
<dbReference type="Proteomes" id="UP001279681">
    <property type="component" value="Unassembled WGS sequence"/>
</dbReference>
<sequence>MFKDLNSNKKAIEFLQKELRFNREAGTYLFYGVDRELLKKFAKSFAKSLNCNNYEDDFCDICESCIRIESETHGDLEILDDITGIKIEKIRELAYKDSTTSYEGKRKVYIIRDVEKLRKESANALLKLIEEPNKGSFFILTSTGLNVLPTIKSRSILLNILQETPKEIGVSQEEYDFFLGKSKEIEEYKKNLELDLKEGSSFERIGYNIKTWLETNEFQYKVEIYKSIRDFLNTKEYLTLIDKLYFVEEILGSTSDREFIKEIINYTISLVGTRNKNLEKLLEIKNMGRSSINLKNLLITFYTNI</sequence>